<dbReference type="RefSeq" id="WP_191277404.1">
    <property type="nucleotide sequence ID" value="NZ_BNAD01000001.1"/>
</dbReference>
<feature type="transmembrane region" description="Helical" evidence="2">
    <location>
        <begin position="335"/>
        <end position="356"/>
    </location>
</feature>
<feature type="transmembrane region" description="Helical" evidence="2">
    <location>
        <begin position="194"/>
        <end position="217"/>
    </location>
</feature>
<keyword evidence="4" id="KW-1185">Reference proteome</keyword>
<feature type="transmembrane region" description="Helical" evidence="2">
    <location>
        <begin position="59"/>
        <end position="76"/>
    </location>
</feature>
<feature type="region of interest" description="Disordered" evidence="1">
    <location>
        <begin position="417"/>
        <end position="437"/>
    </location>
</feature>
<dbReference type="Proteomes" id="UP000597341">
    <property type="component" value="Unassembled WGS sequence"/>
</dbReference>
<sequence>MSSASVPVMCLLLVALISAAVATKREGFGALAASSWLWVGATAILLVDPLGLAEVSWSAATVAIVGVVAMFAATFMPRGQTLPTGLLHNAWPKVPLAGLLILVSVLVAADLIGILAFRSQIAAATGSSFGQLTMEEVRRAQTSDARGGGIAALLIAANPILACVGIYAAKTGYRWAWLLPVFAVMIALQSPGRLLSVGLVVQAIAFLAYSSVGSFIARTSRKRLIFLSLLTLTAGTLIFNYVGGQLGKNSTASMYFPDYSWPQWTLSPVLYFTGGLPALSVSMDNGISPQEQGGSIFAIVRFAQALGFVATSPNTVGDFVPIPIPFNVFTGFGQIWFDFGIVGVAALSLLLGHVAVTSHRRAMRGAPEWAWVSSSSMVLVLTLPLTYRLFFLDVAVQLIVGFAVFLSLARMGERREATMRAPSRRGAQPIRRPSRRS</sequence>
<feature type="transmembrane region" description="Helical" evidence="2">
    <location>
        <begin position="224"/>
        <end position="244"/>
    </location>
</feature>
<evidence type="ECO:0000256" key="1">
    <source>
        <dbReference type="SAM" id="MobiDB-lite"/>
    </source>
</evidence>
<feature type="transmembrane region" description="Helical" evidence="2">
    <location>
        <begin position="391"/>
        <end position="409"/>
    </location>
</feature>
<feature type="transmembrane region" description="Helical" evidence="2">
    <location>
        <begin position="368"/>
        <end position="385"/>
    </location>
</feature>
<evidence type="ECO:0008006" key="5">
    <source>
        <dbReference type="Google" id="ProtNLM"/>
    </source>
</evidence>
<evidence type="ECO:0000313" key="3">
    <source>
        <dbReference type="EMBL" id="GHE14956.1"/>
    </source>
</evidence>
<dbReference type="NCBIfam" id="TIGR04370">
    <property type="entry name" value="glyco_rpt_poly"/>
    <property type="match status" value="1"/>
</dbReference>
<protein>
    <recommendedName>
        <fullName evidence="5">Oligosaccharide repeat unit polymerase</fullName>
    </recommendedName>
</protein>
<accession>A0ABQ3HF46</accession>
<proteinExistence type="predicted"/>
<keyword evidence="2" id="KW-0812">Transmembrane</keyword>
<reference evidence="4" key="1">
    <citation type="journal article" date="2019" name="Int. J. Syst. Evol. Microbiol.">
        <title>The Global Catalogue of Microorganisms (GCM) 10K type strain sequencing project: providing services to taxonomists for standard genome sequencing and annotation.</title>
        <authorList>
            <consortium name="The Broad Institute Genomics Platform"/>
            <consortium name="The Broad Institute Genome Sequencing Center for Infectious Disease"/>
            <person name="Wu L."/>
            <person name="Ma J."/>
        </authorList>
    </citation>
    <scope>NUCLEOTIDE SEQUENCE [LARGE SCALE GENOMIC DNA]</scope>
    <source>
        <strain evidence="4">CGMCC 1.12791</strain>
    </source>
</reference>
<evidence type="ECO:0000313" key="4">
    <source>
        <dbReference type="Proteomes" id="UP000597341"/>
    </source>
</evidence>
<feature type="transmembrane region" description="Helical" evidence="2">
    <location>
        <begin position="29"/>
        <end position="47"/>
    </location>
</feature>
<keyword evidence="2" id="KW-1133">Transmembrane helix</keyword>
<comment type="caution">
    <text evidence="3">The sequence shown here is derived from an EMBL/GenBank/DDBJ whole genome shotgun (WGS) entry which is preliminary data.</text>
</comment>
<gene>
    <name evidence="3" type="ORF">GCM10011376_00930</name>
</gene>
<name>A0ABQ3HF46_9ACTN</name>
<organism evidence="3 4">
    <name type="scientific">Nocardioides flavus</name>
    <name type="common">ex Wang et al. 2016</name>
    <dbReference type="NCBI Taxonomy" id="2058780"/>
    <lineage>
        <taxon>Bacteria</taxon>
        <taxon>Bacillati</taxon>
        <taxon>Actinomycetota</taxon>
        <taxon>Actinomycetes</taxon>
        <taxon>Propionibacteriales</taxon>
        <taxon>Nocardioidaceae</taxon>
        <taxon>Nocardioides</taxon>
    </lineage>
</organism>
<feature type="transmembrane region" description="Helical" evidence="2">
    <location>
        <begin position="148"/>
        <end position="169"/>
    </location>
</feature>
<dbReference type="EMBL" id="BNAD01000001">
    <property type="protein sequence ID" value="GHE14956.1"/>
    <property type="molecule type" value="Genomic_DNA"/>
</dbReference>
<evidence type="ECO:0000256" key="2">
    <source>
        <dbReference type="SAM" id="Phobius"/>
    </source>
</evidence>
<feature type="transmembrane region" description="Helical" evidence="2">
    <location>
        <begin position="96"/>
        <end position="117"/>
    </location>
</feature>
<keyword evidence="2" id="KW-0472">Membrane</keyword>